<dbReference type="AlphaFoldDB" id="A0A3P3VX19"/>
<comment type="subcellular location">
    <subcellularLocation>
        <location evidence="1">Periplasm</location>
    </subcellularLocation>
</comment>
<dbReference type="SUPFAM" id="SSF53850">
    <property type="entry name" value="Periplasmic binding protein-like II"/>
    <property type="match status" value="1"/>
</dbReference>
<accession>A0A3P3VX19</accession>
<dbReference type="PANTHER" id="PTHR30006:SF3">
    <property type="entry name" value="THIAMINE-BINDING PERIPLASMIC PROTEIN"/>
    <property type="match status" value="1"/>
</dbReference>
<keyword evidence="4" id="KW-0574">Periplasm</keyword>
<evidence type="ECO:0000313" key="7">
    <source>
        <dbReference type="Proteomes" id="UP000274391"/>
    </source>
</evidence>
<dbReference type="GO" id="GO:0030288">
    <property type="term" value="C:outer membrane-bounded periplasmic space"/>
    <property type="evidence" value="ECO:0007669"/>
    <property type="project" value="TreeGrafter"/>
</dbReference>
<keyword evidence="3 5" id="KW-0732">Signal</keyword>
<dbReference type="OrthoDB" id="9815444at2"/>
<dbReference type="InterPro" id="IPR006059">
    <property type="entry name" value="SBP"/>
</dbReference>
<feature type="chain" id="PRO_5038840952" evidence="5">
    <location>
        <begin position="23"/>
        <end position="376"/>
    </location>
</feature>
<dbReference type="GO" id="GO:0030976">
    <property type="term" value="F:thiamine pyrophosphate binding"/>
    <property type="evidence" value="ECO:0007669"/>
    <property type="project" value="TreeGrafter"/>
</dbReference>
<protein>
    <submittedName>
        <fullName evidence="6">Extracellular solute-binding protein</fullName>
    </submittedName>
</protein>
<dbReference type="RefSeq" id="WP_124971606.1">
    <property type="nucleotide sequence ID" value="NZ_RQVS01000006.1"/>
</dbReference>
<evidence type="ECO:0000256" key="1">
    <source>
        <dbReference type="ARBA" id="ARBA00004418"/>
    </source>
</evidence>
<sequence>MKKLTKIAALAAVSALALTGCAGGGGGTPGATVPAITSPTLGSVPADILAGQSITFAGDGGTTQDAMMSAWFTPFSTESGVTFAQDSPQTLAKIESQVNSGNIQWDFVSSYADTIERHCGTLFEELDMSKIDTSKVPSSVPVLKCGVPSIVYGVNIVYNTDTFGDNGPTTWADFFDTEKFPGKRTFYNGDSQIDAPIVQGAAIASGWDPKTPFTAEWANKGLDLIETIADDVVFYGTGAAAQQMLESGEAVIGAVWTGRSLKAEQNGANLTATWNDWIAVTDYFAIVKGTTKSEIAYYAINYALGAEQQAGFTEATGYAPANVDSKPNVDEVTEKYLVTGEDKAASAVPVAVEFWADADAVAPLQDRWSAIIAGAA</sequence>
<dbReference type="Pfam" id="PF13416">
    <property type="entry name" value="SBP_bac_8"/>
    <property type="match status" value="1"/>
</dbReference>
<comment type="caution">
    <text evidence="6">The sequence shown here is derived from an EMBL/GenBank/DDBJ whole genome shotgun (WGS) entry which is preliminary data.</text>
</comment>
<evidence type="ECO:0000313" key="6">
    <source>
        <dbReference type="EMBL" id="RRJ87004.1"/>
    </source>
</evidence>
<feature type="signal peptide" evidence="5">
    <location>
        <begin position="1"/>
        <end position="22"/>
    </location>
</feature>
<gene>
    <name evidence="6" type="ORF">EG850_06275</name>
</gene>
<dbReference type="EMBL" id="RQVS01000006">
    <property type="protein sequence ID" value="RRJ87004.1"/>
    <property type="molecule type" value="Genomic_DNA"/>
</dbReference>
<dbReference type="GO" id="GO:0030975">
    <property type="term" value="F:thiamine binding"/>
    <property type="evidence" value="ECO:0007669"/>
    <property type="project" value="TreeGrafter"/>
</dbReference>
<reference evidence="6 7" key="1">
    <citation type="submission" date="2018-11" db="EMBL/GenBank/DDBJ databases">
        <title>YIM 102482-1 draft genome.</title>
        <authorList>
            <person name="Li G."/>
            <person name="Jiang Y."/>
        </authorList>
    </citation>
    <scope>NUCLEOTIDE SEQUENCE [LARGE SCALE GENOMIC DNA]</scope>
    <source>
        <strain evidence="6 7">YIM 102482-1</strain>
    </source>
</reference>
<proteinExistence type="predicted"/>
<evidence type="ECO:0000256" key="4">
    <source>
        <dbReference type="ARBA" id="ARBA00022764"/>
    </source>
</evidence>
<dbReference type="GO" id="GO:0015888">
    <property type="term" value="P:thiamine transport"/>
    <property type="evidence" value="ECO:0007669"/>
    <property type="project" value="TreeGrafter"/>
</dbReference>
<dbReference type="Proteomes" id="UP000274391">
    <property type="component" value="Unassembled WGS sequence"/>
</dbReference>
<evidence type="ECO:0000256" key="5">
    <source>
        <dbReference type="SAM" id="SignalP"/>
    </source>
</evidence>
<dbReference type="PROSITE" id="PS51257">
    <property type="entry name" value="PROKAR_LIPOPROTEIN"/>
    <property type="match status" value="1"/>
</dbReference>
<keyword evidence="2" id="KW-0813">Transport</keyword>
<name>A0A3P3VX19_9MICO</name>
<dbReference type="Gene3D" id="3.40.190.10">
    <property type="entry name" value="Periplasmic binding protein-like II"/>
    <property type="match status" value="2"/>
</dbReference>
<dbReference type="PANTHER" id="PTHR30006">
    <property type="entry name" value="THIAMINE-BINDING PERIPLASMIC PROTEIN-RELATED"/>
    <property type="match status" value="1"/>
</dbReference>
<keyword evidence="7" id="KW-1185">Reference proteome</keyword>
<evidence type="ECO:0000256" key="2">
    <source>
        <dbReference type="ARBA" id="ARBA00022448"/>
    </source>
</evidence>
<organism evidence="6 7">
    <name type="scientific">Gulosibacter macacae</name>
    <dbReference type="NCBI Taxonomy" id="2488791"/>
    <lineage>
        <taxon>Bacteria</taxon>
        <taxon>Bacillati</taxon>
        <taxon>Actinomycetota</taxon>
        <taxon>Actinomycetes</taxon>
        <taxon>Micrococcales</taxon>
        <taxon>Microbacteriaceae</taxon>
        <taxon>Gulosibacter</taxon>
    </lineage>
</organism>
<evidence type="ECO:0000256" key="3">
    <source>
        <dbReference type="ARBA" id="ARBA00022729"/>
    </source>
</evidence>